<reference evidence="7 8" key="1">
    <citation type="submission" date="2018-05" db="EMBL/GenBank/DDBJ databases">
        <title>Rhodoferax soyangensis sp.nov., isolated from an oligotrophic freshwater lake.</title>
        <authorList>
            <person name="Park M."/>
        </authorList>
    </citation>
    <scope>NUCLEOTIDE SEQUENCE [LARGE SCALE GENOMIC DNA]</scope>
    <source>
        <strain evidence="7 8">IMCC26218</strain>
    </source>
</reference>
<dbReference type="EMBL" id="QFZK01000006">
    <property type="protein sequence ID" value="RFO96712.1"/>
    <property type="molecule type" value="Genomic_DNA"/>
</dbReference>
<comment type="caution">
    <text evidence="7">The sequence shown here is derived from an EMBL/GenBank/DDBJ whole genome shotgun (WGS) entry which is preliminary data.</text>
</comment>
<feature type="transmembrane region" description="Helical" evidence="6">
    <location>
        <begin position="216"/>
        <end position="236"/>
    </location>
</feature>
<evidence type="ECO:0000256" key="5">
    <source>
        <dbReference type="ARBA" id="ARBA00023136"/>
    </source>
</evidence>
<dbReference type="GO" id="GO:0005886">
    <property type="term" value="C:plasma membrane"/>
    <property type="evidence" value="ECO:0007669"/>
    <property type="project" value="UniProtKB-SubCell"/>
</dbReference>
<dbReference type="AlphaFoldDB" id="A0A3E1RCE1"/>
<accession>A0A3E1RCE1</accession>
<dbReference type="InterPro" id="IPR043428">
    <property type="entry name" value="LivM-like"/>
</dbReference>
<keyword evidence="8" id="KW-1185">Reference proteome</keyword>
<feature type="transmembrane region" description="Helical" evidence="6">
    <location>
        <begin position="166"/>
        <end position="186"/>
    </location>
</feature>
<evidence type="ECO:0000313" key="8">
    <source>
        <dbReference type="Proteomes" id="UP000260665"/>
    </source>
</evidence>
<dbReference type="GO" id="GO:0015658">
    <property type="term" value="F:branched-chain amino acid transmembrane transporter activity"/>
    <property type="evidence" value="ECO:0007669"/>
    <property type="project" value="InterPro"/>
</dbReference>
<keyword evidence="3 6" id="KW-0812">Transmembrane</keyword>
<keyword evidence="5 6" id="KW-0472">Membrane</keyword>
<dbReference type="Proteomes" id="UP000260665">
    <property type="component" value="Unassembled WGS sequence"/>
</dbReference>
<evidence type="ECO:0000256" key="6">
    <source>
        <dbReference type="SAM" id="Phobius"/>
    </source>
</evidence>
<evidence type="ECO:0000256" key="2">
    <source>
        <dbReference type="ARBA" id="ARBA00022475"/>
    </source>
</evidence>
<dbReference type="CDD" id="cd06581">
    <property type="entry name" value="TM_PBP1_LivM_like"/>
    <property type="match status" value="1"/>
</dbReference>
<comment type="subcellular location">
    <subcellularLocation>
        <location evidence="1">Cell membrane</location>
        <topology evidence="1">Multi-pass membrane protein</topology>
    </subcellularLocation>
</comment>
<feature type="transmembrane region" description="Helical" evidence="6">
    <location>
        <begin position="289"/>
        <end position="313"/>
    </location>
</feature>
<feature type="transmembrane region" description="Helical" evidence="6">
    <location>
        <begin position="66"/>
        <end position="86"/>
    </location>
</feature>
<feature type="transmembrane region" description="Helical" evidence="6">
    <location>
        <begin position="93"/>
        <end position="116"/>
    </location>
</feature>
<dbReference type="InterPro" id="IPR001851">
    <property type="entry name" value="ABC_transp_permease"/>
</dbReference>
<evidence type="ECO:0000256" key="1">
    <source>
        <dbReference type="ARBA" id="ARBA00004651"/>
    </source>
</evidence>
<feature type="transmembrane region" description="Helical" evidence="6">
    <location>
        <begin position="122"/>
        <end position="145"/>
    </location>
</feature>
<evidence type="ECO:0000256" key="3">
    <source>
        <dbReference type="ARBA" id="ARBA00022692"/>
    </source>
</evidence>
<dbReference type="PANTHER" id="PTHR30482">
    <property type="entry name" value="HIGH-AFFINITY BRANCHED-CHAIN AMINO ACID TRANSPORT SYSTEM PERMEASE"/>
    <property type="match status" value="1"/>
</dbReference>
<protein>
    <submittedName>
        <fullName evidence="7">Branched-chain amino acid ABC transporter permease</fullName>
    </submittedName>
</protein>
<dbReference type="OrthoDB" id="9034298at2"/>
<dbReference type="PROSITE" id="PS51257">
    <property type="entry name" value="PROKAR_LIPOPROTEIN"/>
    <property type="match status" value="1"/>
</dbReference>
<dbReference type="RefSeq" id="WP_117177429.1">
    <property type="nucleotide sequence ID" value="NZ_QFZK01000006.1"/>
</dbReference>
<name>A0A3E1RCE1_9BURK</name>
<gene>
    <name evidence="7" type="ORF">DIC66_11900</name>
</gene>
<sequence>MSASKYVVERSTALSRTAVWAAVLGACVLVSVPFWAEASLMRWGVEVMCFLVLAQMWNLLAGYGGLISVGQQAFVGLGGYGLFIFAQHMGVHPFWAVPLGGVLAALVAALTAKLMFRLRAGYFAVGTWVLSEVIRIVMSNISLIGGGSGQSLTVMARMPKEFRESGTFWIACALLIAASVSINLLLRSRFGLALTAVRDSETAAESQGVDVAGLKWRVYGMSAFGTGLVGALYYLNTLRIAPTSAFDLNWAVAAIFIVVIGGIGTIEGPMVGVALFFGLRWLLADYGSWYWMAMGAMAVLVMVFAPQGLWGLIHKKTGVELLPMRRRLLGR</sequence>
<evidence type="ECO:0000256" key="4">
    <source>
        <dbReference type="ARBA" id="ARBA00022989"/>
    </source>
</evidence>
<dbReference type="PANTHER" id="PTHR30482:SF17">
    <property type="entry name" value="ABC TRANSPORTER ATP-BINDING PROTEIN"/>
    <property type="match status" value="1"/>
</dbReference>
<keyword evidence="4 6" id="KW-1133">Transmembrane helix</keyword>
<organism evidence="7 8">
    <name type="scientific">Rhodoferax lacus</name>
    <dbReference type="NCBI Taxonomy" id="2184758"/>
    <lineage>
        <taxon>Bacteria</taxon>
        <taxon>Pseudomonadati</taxon>
        <taxon>Pseudomonadota</taxon>
        <taxon>Betaproteobacteria</taxon>
        <taxon>Burkholderiales</taxon>
        <taxon>Comamonadaceae</taxon>
        <taxon>Rhodoferax</taxon>
    </lineage>
</organism>
<feature type="transmembrane region" description="Helical" evidence="6">
    <location>
        <begin position="248"/>
        <end position="277"/>
    </location>
</feature>
<feature type="transmembrane region" description="Helical" evidence="6">
    <location>
        <begin position="18"/>
        <end position="36"/>
    </location>
</feature>
<proteinExistence type="predicted"/>
<evidence type="ECO:0000313" key="7">
    <source>
        <dbReference type="EMBL" id="RFO96712.1"/>
    </source>
</evidence>
<dbReference type="Pfam" id="PF02653">
    <property type="entry name" value="BPD_transp_2"/>
    <property type="match status" value="1"/>
</dbReference>
<keyword evidence="2" id="KW-1003">Cell membrane</keyword>